<dbReference type="InterPro" id="IPR017937">
    <property type="entry name" value="Thioredoxin_CS"/>
</dbReference>
<dbReference type="OrthoDB" id="9784896at2"/>
<sequence>MNAKKITHFILSTILAGLAGISIAHAEIVEGRDYALLPSPQPTENAQQIEVIEFFWYGCPHCNDLHPYLAKWLENKPDDVSFRYVPAVFRANWMPAAKTFYAIESLDITTEWHDKIYHAIHREKINLFKENVLFDWAEKQGIERSKFANAYNSFTVQNQANRSAQLTRQYKITGVPALIVDGKYLASGKFASTPQDTIAVLEQLIEKVRQDRKQQ</sequence>
<organism evidence="10 11">
    <name type="scientific">Nitrosomonas halophila</name>
    <dbReference type="NCBI Taxonomy" id="44576"/>
    <lineage>
        <taxon>Bacteria</taxon>
        <taxon>Pseudomonadati</taxon>
        <taxon>Pseudomonadota</taxon>
        <taxon>Betaproteobacteria</taxon>
        <taxon>Nitrosomonadales</taxon>
        <taxon>Nitrosomonadaceae</taxon>
        <taxon>Nitrosomonas</taxon>
    </lineage>
</organism>
<dbReference type="PANTHER" id="PTHR35891:SF3">
    <property type="entry name" value="THIOL:DISULFIDE INTERCHANGE PROTEIN DSBL"/>
    <property type="match status" value="1"/>
</dbReference>
<dbReference type="InterPro" id="IPR036249">
    <property type="entry name" value="Thioredoxin-like_sf"/>
</dbReference>
<evidence type="ECO:0000256" key="6">
    <source>
        <dbReference type="ARBA" id="ARBA00023284"/>
    </source>
</evidence>
<keyword evidence="4 7" id="KW-0574">Periplasm</keyword>
<dbReference type="Gene3D" id="3.40.30.10">
    <property type="entry name" value="Glutaredoxin"/>
    <property type="match status" value="1"/>
</dbReference>
<evidence type="ECO:0000256" key="1">
    <source>
        <dbReference type="ARBA" id="ARBA00004418"/>
    </source>
</evidence>
<dbReference type="CDD" id="cd03019">
    <property type="entry name" value="DsbA_DsbA"/>
    <property type="match status" value="1"/>
</dbReference>
<dbReference type="Proteomes" id="UP000198640">
    <property type="component" value="Unassembled WGS sequence"/>
</dbReference>
<evidence type="ECO:0000313" key="10">
    <source>
        <dbReference type="EMBL" id="SDY41628.1"/>
    </source>
</evidence>
<evidence type="ECO:0000256" key="8">
    <source>
        <dbReference type="PIRSR" id="PIRSR001488-1"/>
    </source>
</evidence>
<dbReference type="InterPro" id="IPR050824">
    <property type="entry name" value="Thiol_disulfide_DsbA"/>
</dbReference>
<dbReference type="PIRSF" id="PIRSF001488">
    <property type="entry name" value="Tdi_protein"/>
    <property type="match status" value="1"/>
</dbReference>
<evidence type="ECO:0000256" key="4">
    <source>
        <dbReference type="ARBA" id="ARBA00022764"/>
    </source>
</evidence>
<dbReference type="PROSITE" id="PS51352">
    <property type="entry name" value="THIOREDOXIN_2"/>
    <property type="match status" value="1"/>
</dbReference>
<evidence type="ECO:0000313" key="11">
    <source>
        <dbReference type="Proteomes" id="UP000198640"/>
    </source>
</evidence>
<dbReference type="RefSeq" id="WP_090414399.1">
    <property type="nucleotide sequence ID" value="NZ_FNOY01000034.1"/>
</dbReference>
<dbReference type="EMBL" id="FNOY01000034">
    <property type="protein sequence ID" value="SDY41628.1"/>
    <property type="molecule type" value="Genomic_DNA"/>
</dbReference>
<accession>A0A1H3JQG9</accession>
<dbReference type="PANTHER" id="PTHR35891">
    <property type="entry name" value="THIOL:DISULFIDE INTERCHANGE PROTEIN DSBA"/>
    <property type="match status" value="1"/>
</dbReference>
<dbReference type="GO" id="GO:0015036">
    <property type="term" value="F:disulfide oxidoreductase activity"/>
    <property type="evidence" value="ECO:0007669"/>
    <property type="project" value="UniProtKB-ARBA"/>
</dbReference>
<protein>
    <recommendedName>
        <fullName evidence="7">Thiol:disulfide interchange protein</fullName>
    </recommendedName>
</protein>
<dbReference type="InterPro" id="IPR001853">
    <property type="entry name" value="DSBA-like_thioredoxin_dom"/>
</dbReference>
<dbReference type="SUPFAM" id="SSF52833">
    <property type="entry name" value="Thioredoxin-like"/>
    <property type="match status" value="1"/>
</dbReference>
<dbReference type="InterPro" id="IPR013766">
    <property type="entry name" value="Thioredoxin_domain"/>
</dbReference>
<dbReference type="STRING" id="44576.SAMN05421881_103423"/>
<comment type="similarity">
    <text evidence="2">Belongs to the thioredoxin family. DsbA subfamily.</text>
</comment>
<reference evidence="10 11" key="1">
    <citation type="submission" date="2016-10" db="EMBL/GenBank/DDBJ databases">
        <authorList>
            <person name="de Groot N.N."/>
        </authorList>
    </citation>
    <scope>NUCLEOTIDE SEQUENCE [LARGE SCALE GENOMIC DNA]</scope>
    <source>
        <strain evidence="10 11">Nm1</strain>
    </source>
</reference>
<feature type="disulfide bond" description="Redox-active" evidence="8">
    <location>
        <begin position="59"/>
        <end position="62"/>
    </location>
</feature>
<dbReference type="GO" id="GO:0042597">
    <property type="term" value="C:periplasmic space"/>
    <property type="evidence" value="ECO:0007669"/>
    <property type="project" value="UniProtKB-SubCell"/>
</dbReference>
<evidence type="ECO:0000259" key="9">
    <source>
        <dbReference type="PROSITE" id="PS51352"/>
    </source>
</evidence>
<evidence type="ECO:0000256" key="2">
    <source>
        <dbReference type="ARBA" id="ARBA00005791"/>
    </source>
</evidence>
<evidence type="ECO:0000256" key="7">
    <source>
        <dbReference type="PIRNR" id="PIRNR001488"/>
    </source>
</evidence>
<dbReference type="AlphaFoldDB" id="A0A1H3JQG9"/>
<keyword evidence="6" id="KW-0676">Redox-active center</keyword>
<keyword evidence="5 7" id="KW-1015">Disulfide bond</keyword>
<feature type="domain" description="Thioredoxin" evidence="9">
    <location>
        <begin position="14"/>
        <end position="206"/>
    </location>
</feature>
<evidence type="ECO:0000256" key="3">
    <source>
        <dbReference type="ARBA" id="ARBA00022729"/>
    </source>
</evidence>
<keyword evidence="3" id="KW-0732">Signal</keyword>
<name>A0A1H3JQG9_9PROT</name>
<gene>
    <name evidence="10" type="ORF">SAMN05421881_103423</name>
</gene>
<comment type="subcellular location">
    <subcellularLocation>
        <location evidence="1 7">Periplasm</location>
    </subcellularLocation>
</comment>
<dbReference type="Pfam" id="PF01323">
    <property type="entry name" value="DSBA"/>
    <property type="match status" value="1"/>
</dbReference>
<keyword evidence="11" id="KW-1185">Reference proteome</keyword>
<proteinExistence type="inferred from homology"/>
<dbReference type="InterPro" id="IPR023205">
    <property type="entry name" value="DsbA/DsbL"/>
</dbReference>
<evidence type="ECO:0000256" key="5">
    <source>
        <dbReference type="ARBA" id="ARBA00023157"/>
    </source>
</evidence>
<dbReference type="PROSITE" id="PS00194">
    <property type="entry name" value="THIOREDOXIN_1"/>
    <property type="match status" value="1"/>
</dbReference>